<dbReference type="Proteomes" id="UP000649604">
    <property type="component" value="Unassembled WGS sequence"/>
</dbReference>
<evidence type="ECO:0000256" key="11">
    <source>
        <dbReference type="HAMAP-Rule" id="MF_00246"/>
    </source>
</evidence>
<dbReference type="EC" id="2.7.1.6" evidence="11 12"/>
<accession>A0A9D5Q5D0</accession>
<evidence type="ECO:0000256" key="6">
    <source>
        <dbReference type="ARBA" id="ARBA00022777"/>
    </source>
</evidence>
<feature type="binding site" evidence="11">
    <location>
        <position position="222"/>
    </location>
    <ligand>
        <name>substrate</name>
    </ligand>
</feature>
<comment type="pathway">
    <text evidence="11">Carbohydrate metabolism; galactose metabolism.</text>
</comment>
<dbReference type="InterPro" id="IPR019741">
    <property type="entry name" value="Galactokinase_CS"/>
</dbReference>
<feature type="active site" description="Proton acceptor" evidence="11">
    <location>
        <position position="172"/>
    </location>
</feature>
<feature type="domain" description="GHMP kinase C-terminal" evidence="14">
    <location>
        <begin position="282"/>
        <end position="364"/>
    </location>
</feature>
<dbReference type="Gene3D" id="3.30.230.10">
    <property type="match status" value="1"/>
</dbReference>
<keyword evidence="2 11" id="KW-0963">Cytoplasm</keyword>
<dbReference type="InterPro" id="IPR022963">
    <property type="entry name" value="Galactokinase_bac"/>
</dbReference>
<dbReference type="InterPro" id="IPR014721">
    <property type="entry name" value="Ribsml_uS5_D2-typ_fold_subgr"/>
</dbReference>
<comment type="catalytic activity">
    <reaction evidence="11">
        <text>alpha-D-galactose + ATP = alpha-D-galactose 1-phosphate + ADP + H(+)</text>
        <dbReference type="Rhea" id="RHEA:13553"/>
        <dbReference type="ChEBI" id="CHEBI:15378"/>
        <dbReference type="ChEBI" id="CHEBI:28061"/>
        <dbReference type="ChEBI" id="CHEBI:30616"/>
        <dbReference type="ChEBI" id="CHEBI:58336"/>
        <dbReference type="ChEBI" id="CHEBI:456216"/>
        <dbReference type="EC" id="2.7.1.6"/>
    </reaction>
</comment>
<dbReference type="InterPro" id="IPR006204">
    <property type="entry name" value="GHMP_kinase_N_dom"/>
</dbReference>
<feature type="binding site" evidence="11">
    <location>
        <begin position="36"/>
        <end position="39"/>
    </location>
    <ligand>
        <name>substrate</name>
    </ligand>
</feature>
<dbReference type="PROSITE" id="PS00106">
    <property type="entry name" value="GALACTOKINASE"/>
    <property type="match status" value="1"/>
</dbReference>
<name>A0A9D5Q5D0_9BACT</name>
<dbReference type="NCBIfam" id="NF003705">
    <property type="entry name" value="PRK05322.1"/>
    <property type="match status" value="1"/>
</dbReference>
<evidence type="ECO:0000313" key="17">
    <source>
        <dbReference type="Proteomes" id="UP000649604"/>
    </source>
</evidence>
<dbReference type="Pfam" id="PF00288">
    <property type="entry name" value="GHMP_kinases_N"/>
    <property type="match status" value="1"/>
</dbReference>
<dbReference type="GO" id="GO:0005524">
    <property type="term" value="F:ATP binding"/>
    <property type="evidence" value="ECO:0007669"/>
    <property type="project" value="UniProtKB-UniRule"/>
</dbReference>
<evidence type="ECO:0000259" key="14">
    <source>
        <dbReference type="Pfam" id="PF08544"/>
    </source>
</evidence>
<dbReference type="InterPro" id="IPR020568">
    <property type="entry name" value="Ribosomal_Su5_D2-typ_SF"/>
</dbReference>
<keyword evidence="8 11" id="KW-0460">Magnesium</keyword>
<dbReference type="InterPro" id="IPR019539">
    <property type="entry name" value="GalKase_N"/>
</dbReference>
<reference evidence="16" key="1">
    <citation type="submission" date="2019-11" db="EMBL/GenBank/DDBJ databases">
        <title>Microbial mats filling the niche in hypersaline microbial mats.</title>
        <authorList>
            <person name="Wong H.L."/>
            <person name="Macleod F.I."/>
            <person name="White R.A. III"/>
            <person name="Burns B.P."/>
        </authorList>
    </citation>
    <scope>NUCLEOTIDE SEQUENCE</scope>
    <source>
        <strain evidence="16">Rbin_158</strain>
    </source>
</reference>
<dbReference type="Pfam" id="PF08544">
    <property type="entry name" value="GHMP_kinases_C"/>
    <property type="match status" value="1"/>
</dbReference>
<evidence type="ECO:0000259" key="13">
    <source>
        <dbReference type="Pfam" id="PF00288"/>
    </source>
</evidence>
<dbReference type="PIRSF" id="PIRSF000530">
    <property type="entry name" value="Galactokinase"/>
    <property type="match status" value="1"/>
</dbReference>
<feature type="binding site" evidence="11">
    <location>
        <position position="70"/>
    </location>
    <ligand>
        <name>ATP</name>
        <dbReference type="ChEBI" id="CHEBI:30616"/>
    </ligand>
</feature>
<dbReference type="SUPFAM" id="SSF55060">
    <property type="entry name" value="GHMP Kinase, C-terminal domain"/>
    <property type="match status" value="1"/>
</dbReference>
<evidence type="ECO:0000256" key="10">
    <source>
        <dbReference type="ARBA" id="ARBA00023277"/>
    </source>
</evidence>
<evidence type="ECO:0000259" key="15">
    <source>
        <dbReference type="Pfam" id="PF10509"/>
    </source>
</evidence>
<evidence type="ECO:0000256" key="8">
    <source>
        <dbReference type="ARBA" id="ARBA00022842"/>
    </source>
</evidence>
<dbReference type="GO" id="GO:0005829">
    <property type="term" value="C:cytosol"/>
    <property type="evidence" value="ECO:0007669"/>
    <property type="project" value="TreeGrafter"/>
</dbReference>
<dbReference type="InterPro" id="IPR006203">
    <property type="entry name" value="GHMP_knse_ATP-bd_CS"/>
</dbReference>
<comment type="caution">
    <text evidence="16">The sequence shown here is derived from an EMBL/GenBank/DDBJ whole genome shotgun (WGS) entry which is preliminary data.</text>
</comment>
<dbReference type="GO" id="GO:0006012">
    <property type="term" value="P:galactose metabolic process"/>
    <property type="evidence" value="ECO:0007669"/>
    <property type="project" value="UniProtKB-UniRule"/>
</dbReference>
<feature type="binding site" evidence="11">
    <location>
        <position position="160"/>
    </location>
    <ligand>
        <name>Mg(2+)</name>
        <dbReference type="ChEBI" id="CHEBI:18420"/>
    </ligand>
</feature>
<dbReference type="PRINTS" id="PR00473">
    <property type="entry name" value="GALCTOKINASE"/>
</dbReference>
<feature type="site" description="Transition state stabilizer" evidence="11">
    <location>
        <position position="30"/>
    </location>
</feature>
<comment type="subcellular location">
    <subcellularLocation>
        <location evidence="11">Cytoplasm</location>
    </subcellularLocation>
</comment>
<evidence type="ECO:0000256" key="3">
    <source>
        <dbReference type="ARBA" id="ARBA00022679"/>
    </source>
</evidence>
<proteinExistence type="inferred from homology"/>
<keyword evidence="10 11" id="KW-0119">Carbohydrate metabolism</keyword>
<dbReference type="Pfam" id="PF10509">
    <property type="entry name" value="GalKase_gal_bdg"/>
    <property type="match status" value="1"/>
</dbReference>
<feature type="domain" description="GHMP kinase N-terminal" evidence="13">
    <location>
        <begin position="93"/>
        <end position="179"/>
    </location>
</feature>
<keyword evidence="3 11" id="KW-0808">Transferase</keyword>
<dbReference type="GO" id="GO:0004335">
    <property type="term" value="F:galactokinase activity"/>
    <property type="evidence" value="ECO:0007669"/>
    <property type="project" value="UniProtKB-UniRule"/>
</dbReference>
<feature type="binding site" evidence="11">
    <location>
        <begin position="122"/>
        <end position="128"/>
    </location>
    <ligand>
        <name>ATP</name>
        <dbReference type="ChEBI" id="CHEBI:30616"/>
    </ligand>
</feature>
<dbReference type="PANTHER" id="PTHR10457">
    <property type="entry name" value="MEVALONATE KINASE/GALACTOKINASE"/>
    <property type="match status" value="1"/>
</dbReference>
<keyword evidence="7 11" id="KW-0067">ATP-binding</keyword>
<evidence type="ECO:0000256" key="12">
    <source>
        <dbReference type="NCBIfam" id="TIGR00131"/>
    </source>
</evidence>
<evidence type="ECO:0000256" key="7">
    <source>
        <dbReference type="ARBA" id="ARBA00022840"/>
    </source>
</evidence>
<dbReference type="InterPro" id="IPR006206">
    <property type="entry name" value="Mevalonate/galactokinase"/>
</dbReference>
<organism evidence="16 17">
    <name type="scientific">candidate division KSB3 bacterium</name>
    <dbReference type="NCBI Taxonomy" id="2044937"/>
    <lineage>
        <taxon>Bacteria</taxon>
        <taxon>candidate division KSB3</taxon>
    </lineage>
</organism>
<evidence type="ECO:0000256" key="2">
    <source>
        <dbReference type="ARBA" id="ARBA00022490"/>
    </source>
</evidence>
<gene>
    <name evidence="11" type="primary">galK</name>
    <name evidence="16" type="ORF">GF339_05925</name>
</gene>
<evidence type="ECO:0000313" key="16">
    <source>
        <dbReference type="EMBL" id="MBD3324102.1"/>
    </source>
</evidence>
<keyword evidence="5 11" id="KW-0547">Nucleotide-binding</keyword>
<dbReference type="FunFam" id="3.30.230.10:FF:000017">
    <property type="entry name" value="Galactokinase"/>
    <property type="match status" value="1"/>
</dbReference>
<dbReference type="InterPro" id="IPR036554">
    <property type="entry name" value="GHMP_kinase_C_sf"/>
</dbReference>
<dbReference type="InterPro" id="IPR000705">
    <property type="entry name" value="Galactokinase"/>
</dbReference>
<dbReference type="SUPFAM" id="SSF54211">
    <property type="entry name" value="Ribosomal protein S5 domain 2-like"/>
    <property type="match status" value="1"/>
</dbReference>
<dbReference type="InterPro" id="IPR013750">
    <property type="entry name" value="GHMP_kinase_C_dom"/>
</dbReference>
<evidence type="ECO:0000256" key="9">
    <source>
        <dbReference type="ARBA" id="ARBA00023144"/>
    </source>
</evidence>
<keyword evidence="9 11" id="KW-0299">Galactose metabolism</keyword>
<keyword evidence="4 11" id="KW-0479">Metal-binding</keyword>
<dbReference type="Gene3D" id="3.30.70.890">
    <property type="entry name" value="GHMP kinase, C-terminal domain"/>
    <property type="match status" value="1"/>
</dbReference>
<dbReference type="PRINTS" id="PR00959">
    <property type="entry name" value="MEVGALKINASE"/>
</dbReference>
<sequence>MNVQDTDRIARSYRQQFGHMPELIVSAPGRVNLIGEHTDYNDGFVLPMAMNKRIWIGGSRRDDDLVRLYSVNFDEVQAFSVASLVNQGGWADYVKGVIDELVKAGYAVHGFDAVLAGDVPRGAGLSSSAAIEVATAFFLSHLYAIDLAPDAMALLCQRAENRFVGVNCGIMDQFIARLGKADAALYIDCRDLSYQHIPFRLEGYVAVICNSNVKRRLVGSAYNERRQQCEEGVRLLQTQFEGITALRDVSPDQLAEAAALLPTVVYRRCQHVVTENARVAQAVEALRERDLQRFGGLLNRSHESLRDQYEVSCPELDQLVDIAWNFPGTLGSRMTGAGFGGCTVSLVPEAVLDEFRTTLQEEYAKRAGILADIYVSHAEEGARIETHR</sequence>
<evidence type="ECO:0000256" key="4">
    <source>
        <dbReference type="ARBA" id="ARBA00022723"/>
    </source>
</evidence>
<comment type="similarity">
    <text evidence="1 11">Belongs to the GHMP kinase family. GalK subfamily.</text>
</comment>
<feature type="binding site" evidence="11">
    <location>
        <position position="128"/>
    </location>
    <ligand>
        <name>Mg(2+)</name>
        <dbReference type="ChEBI" id="CHEBI:18420"/>
    </ligand>
</feature>
<dbReference type="GO" id="GO:0000287">
    <property type="term" value="F:magnesium ion binding"/>
    <property type="evidence" value="ECO:0007669"/>
    <property type="project" value="UniProtKB-UniRule"/>
</dbReference>
<evidence type="ECO:0000256" key="5">
    <source>
        <dbReference type="ARBA" id="ARBA00022741"/>
    </source>
</evidence>
<protein>
    <recommendedName>
        <fullName evidence="11 12">Galactokinase</fullName>
        <ecNumber evidence="11 12">2.7.1.6</ecNumber>
    </recommendedName>
    <alternativeName>
        <fullName evidence="11">Galactose kinase</fullName>
    </alternativeName>
</protein>
<dbReference type="NCBIfam" id="TIGR00131">
    <property type="entry name" value="gal_kin"/>
    <property type="match status" value="1"/>
</dbReference>
<dbReference type="AlphaFoldDB" id="A0A9D5Q5D0"/>
<dbReference type="HAMAP" id="MF_00246">
    <property type="entry name" value="Galactokinase"/>
    <property type="match status" value="1"/>
</dbReference>
<evidence type="ECO:0000256" key="1">
    <source>
        <dbReference type="ARBA" id="ARBA00006566"/>
    </source>
</evidence>
<dbReference type="FunFam" id="3.30.70.890:FF:000001">
    <property type="entry name" value="Galactokinase"/>
    <property type="match status" value="1"/>
</dbReference>
<comment type="function">
    <text evidence="11">Catalyzes the transfer of the gamma-phosphate of ATP to D-galactose to form alpha-D-galactose-1-phosphate (Gal-1-P).</text>
</comment>
<keyword evidence="6 11" id="KW-0418">Kinase</keyword>
<dbReference type="EMBL" id="WJJP01000185">
    <property type="protein sequence ID" value="MBD3324102.1"/>
    <property type="molecule type" value="Genomic_DNA"/>
</dbReference>
<feature type="domain" description="Galactokinase N-terminal" evidence="15">
    <location>
        <begin position="12"/>
        <end position="59"/>
    </location>
</feature>
<dbReference type="PANTHER" id="PTHR10457:SF7">
    <property type="entry name" value="GALACTOKINASE-RELATED"/>
    <property type="match status" value="1"/>
</dbReference>
<dbReference type="PROSITE" id="PS00627">
    <property type="entry name" value="GHMP_KINASES_ATP"/>
    <property type="match status" value="1"/>
</dbReference>